<dbReference type="InterPro" id="IPR009057">
    <property type="entry name" value="Homeodomain-like_sf"/>
</dbReference>
<reference evidence="7" key="1">
    <citation type="submission" date="2016-11" db="EMBL/GenBank/DDBJ databases">
        <title>Complete Genome Sequence of alachlor-degrading Sphingomonas sp. strain JJ-A5.</title>
        <authorList>
            <person name="Lee H."/>
            <person name="Ka J.-O."/>
        </authorList>
    </citation>
    <scope>NUCLEOTIDE SEQUENCE [LARGE SCALE GENOMIC DNA]</scope>
    <source>
        <strain evidence="7">JJ-A5</strain>
    </source>
</reference>
<dbReference type="Proteomes" id="UP000182063">
    <property type="component" value="Chromosome"/>
</dbReference>
<dbReference type="InterPro" id="IPR036271">
    <property type="entry name" value="Tet_transcr_reg_TetR-rel_C_sf"/>
</dbReference>
<organism evidence="6 7">
    <name type="scientific">Tardibacter chloracetimidivorans</name>
    <dbReference type="NCBI Taxonomy" id="1921510"/>
    <lineage>
        <taxon>Bacteria</taxon>
        <taxon>Pseudomonadati</taxon>
        <taxon>Pseudomonadota</taxon>
        <taxon>Alphaproteobacteria</taxon>
        <taxon>Sphingomonadales</taxon>
        <taxon>Sphingomonadaceae</taxon>
        <taxon>Tardibacter</taxon>
    </lineage>
</organism>
<sequence length="211" mass="23692">MSATAVLARGQQTRERILEAAERAVLQKGFKSTSIEEIVVAAGITRNGFFYHFPDKHALAKALLVRYIAHDDALIGGLLDRADELVDDPLQAYLAFLKMFSEVMADLPDRHPGCLVASYCYQDQVFSREIRALSAETMIRWRNHFRARLDMIARHYAPGLPVDLDALADMVLVLVEGGIIMDKVHRGKGVLPRQLMLARTFIGLLFERARA</sequence>
<protein>
    <submittedName>
        <fullName evidence="6">TetR family transcriptional regulator</fullName>
    </submittedName>
</protein>
<dbReference type="AlphaFoldDB" id="A0A1L3ZZS0"/>
<evidence type="ECO:0000256" key="3">
    <source>
        <dbReference type="ARBA" id="ARBA00023163"/>
    </source>
</evidence>
<dbReference type="KEGG" id="sphj:BSL82_12355"/>
<feature type="domain" description="HTH tetR-type" evidence="5">
    <location>
        <begin position="11"/>
        <end position="71"/>
    </location>
</feature>
<dbReference type="RefSeq" id="WP_072598771.1">
    <property type="nucleotide sequence ID" value="NZ_CP018221.1"/>
</dbReference>
<dbReference type="GO" id="GO:0003677">
    <property type="term" value="F:DNA binding"/>
    <property type="evidence" value="ECO:0007669"/>
    <property type="project" value="UniProtKB-UniRule"/>
</dbReference>
<dbReference type="InterPro" id="IPR001647">
    <property type="entry name" value="HTH_TetR"/>
</dbReference>
<keyword evidence="3" id="KW-0804">Transcription</keyword>
<dbReference type="PANTHER" id="PTHR47506">
    <property type="entry name" value="TRANSCRIPTIONAL REGULATORY PROTEIN"/>
    <property type="match status" value="1"/>
</dbReference>
<dbReference type="STRING" id="1921510.BSL82_12355"/>
<keyword evidence="7" id="KW-1185">Reference proteome</keyword>
<keyword evidence="1" id="KW-0805">Transcription regulation</keyword>
<feature type="DNA-binding region" description="H-T-H motif" evidence="4">
    <location>
        <begin position="34"/>
        <end position="53"/>
    </location>
</feature>
<evidence type="ECO:0000256" key="4">
    <source>
        <dbReference type="PROSITE-ProRule" id="PRU00335"/>
    </source>
</evidence>
<dbReference type="Gene3D" id="1.10.357.10">
    <property type="entry name" value="Tetracycline Repressor, domain 2"/>
    <property type="match status" value="1"/>
</dbReference>
<evidence type="ECO:0000256" key="1">
    <source>
        <dbReference type="ARBA" id="ARBA00023015"/>
    </source>
</evidence>
<accession>A0A1L3ZZS0</accession>
<dbReference type="OrthoDB" id="3218408at2"/>
<evidence type="ECO:0000259" key="5">
    <source>
        <dbReference type="PROSITE" id="PS50977"/>
    </source>
</evidence>
<evidence type="ECO:0000313" key="7">
    <source>
        <dbReference type="Proteomes" id="UP000182063"/>
    </source>
</evidence>
<dbReference type="SUPFAM" id="SSF46689">
    <property type="entry name" value="Homeodomain-like"/>
    <property type="match status" value="1"/>
</dbReference>
<dbReference type="PROSITE" id="PS50977">
    <property type="entry name" value="HTH_TETR_2"/>
    <property type="match status" value="1"/>
</dbReference>
<keyword evidence="2 4" id="KW-0238">DNA-binding</keyword>
<dbReference type="Pfam" id="PF00440">
    <property type="entry name" value="TetR_N"/>
    <property type="match status" value="1"/>
</dbReference>
<dbReference type="EMBL" id="CP018221">
    <property type="protein sequence ID" value="API61127.1"/>
    <property type="molecule type" value="Genomic_DNA"/>
</dbReference>
<dbReference type="PRINTS" id="PR00455">
    <property type="entry name" value="HTHTETR"/>
</dbReference>
<dbReference type="SUPFAM" id="SSF48498">
    <property type="entry name" value="Tetracyclin repressor-like, C-terminal domain"/>
    <property type="match status" value="1"/>
</dbReference>
<proteinExistence type="predicted"/>
<evidence type="ECO:0000256" key="2">
    <source>
        <dbReference type="ARBA" id="ARBA00023125"/>
    </source>
</evidence>
<dbReference type="PANTHER" id="PTHR47506:SF1">
    <property type="entry name" value="HTH-TYPE TRANSCRIPTIONAL REGULATOR YJDC"/>
    <property type="match status" value="1"/>
</dbReference>
<gene>
    <name evidence="6" type="ORF">BSL82_12355</name>
</gene>
<name>A0A1L3ZZS0_9SPHN</name>
<evidence type="ECO:0000313" key="6">
    <source>
        <dbReference type="EMBL" id="API61127.1"/>
    </source>
</evidence>